<dbReference type="GO" id="GO:0036503">
    <property type="term" value="P:ERAD pathway"/>
    <property type="evidence" value="ECO:0007669"/>
    <property type="project" value="TreeGrafter"/>
</dbReference>
<reference evidence="9" key="1">
    <citation type="submission" date="2011-05" db="EMBL/GenBank/DDBJ databases">
        <authorList>
            <person name="Richards S.R."/>
            <person name="Qu J."/>
            <person name="Jiang H."/>
            <person name="Jhangiani S.N."/>
            <person name="Agravi P."/>
            <person name="Goodspeed R."/>
            <person name="Gross S."/>
            <person name="Mandapat C."/>
            <person name="Jackson L."/>
            <person name="Mathew T."/>
            <person name="Pu L."/>
            <person name="Thornton R."/>
            <person name="Saada N."/>
            <person name="Wilczek-Boney K.B."/>
            <person name="Lee S."/>
            <person name="Kovar C."/>
            <person name="Wu Y."/>
            <person name="Scherer S.E."/>
            <person name="Worley K.C."/>
            <person name="Muzny D.M."/>
            <person name="Gibbs R."/>
        </authorList>
    </citation>
    <scope>NUCLEOTIDE SEQUENCE</scope>
    <source>
        <strain evidence="9">Brora</strain>
    </source>
</reference>
<feature type="domain" description="Proteasome component Ecm29 N-terminal" evidence="5">
    <location>
        <begin position="9"/>
        <end position="501"/>
    </location>
</feature>
<dbReference type="HOGENOM" id="CLU_000880_2_1_1"/>
<accession>T1J5P2</accession>
<dbReference type="Pfam" id="PF23731">
    <property type="entry name" value="ARM_ECM29_C"/>
    <property type="match status" value="1"/>
</dbReference>
<dbReference type="Pfam" id="PF13001">
    <property type="entry name" value="ECM29_N"/>
    <property type="match status" value="1"/>
</dbReference>
<dbReference type="InterPro" id="IPR016024">
    <property type="entry name" value="ARM-type_fold"/>
</dbReference>
<evidence type="ECO:0000259" key="6">
    <source>
        <dbReference type="Pfam" id="PF23702"/>
    </source>
</evidence>
<dbReference type="GO" id="GO:0043248">
    <property type="term" value="P:proteasome assembly"/>
    <property type="evidence" value="ECO:0007669"/>
    <property type="project" value="InterPro"/>
</dbReference>
<keyword evidence="3" id="KW-0677">Repeat</keyword>
<evidence type="ECO:0008006" key="10">
    <source>
        <dbReference type="Google" id="ProtNLM"/>
    </source>
</evidence>
<dbReference type="Proteomes" id="UP000014500">
    <property type="component" value="Unassembled WGS sequence"/>
</dbReference>
<dbReference type="InterPro" id="IPR055443">
    <property type="entry name" value="HEAT_ECM29"/>
</dbReference>
<dbReference type="SUPFAM" id="SSF48371">
    <property type="entry name" value="ARM repeat"/>
    <property type="match status" value="4"/>
</dbReference>
<dbReference type="STRING" id="126957.T1J5P2"/>
<dbReference type="InterPro" id="IPR055444">
    <property type="entry name" value="ARM_ECM29"/>
</dbReference>
<keyword evidence="2" id="KW-0963">Cytoplasm</keyword>
<name>T1J5P2_STRMM</name>
<dbReference type="GO" id="GO:0005634">
    <property type="term" value="C:nucleus"/>
    <property type="evidence" value="ECO:0007669"/>
    <property type="project" value="TreeGrafter"/>
</dbReference>
<evidence type="ECO:0000256" key="2">
    <source>
        <dbReference type="ARBA" id="ARBA00022490"/>
    </source>
</evidence>
<dbReference type="GO" id="GO:0005737">
    <property type="term" value="C:cytoplasm"/>
    <property type="evidence" value="ECO:0007669"/>
    <property type="project" value="UniProtKB-SubCell"/>
</dbReference>
<keyword evidence="9" id="KW-1185">Reference proteome</keyword>
<dbReference type="EMBL" id="JH431866">
    <property type="status" value="NOT_ANNOTATED_CDS"/>
    <property type="molecule type" value="Genomic_DNA"/>
</dbReference>
<organism evidence="8 9">
    <name type="scientific">Strigamia maritima</name>
    <name type="common">European centipede</name>
    <name type="synonym">Geophilus maritimus</name>
    <dbReference type="NCBI Taxonomy" id="126957"/>
    <lineage>
        <taxon>Eukaryota</taxon>
        <taxon>Metazoa</taxon>
        <taxon>Ecdysozoa</taxon>
        <taxon>Arthropoda</taxon>
        <taxon>Myriapoda</taxon>
        <taxon>Chilopoda</taxon>
        <taxon>Pleurostigmophora</taxon>
        <taxon>Geophilomorpha</taxon>
        <taxon>Linotaeniidae</taxon>
        <taxon>Strigamia</taxon>
    </lineage>
</organism>
<dbReference type="GO" id="GO:0060090">
    <property type="term" value="F:molecular adaptor activity"/>
    <property type="evidence" value="ECO:0007669"/>
    <property type="project" value="InterPro"/>
</dbReference>
<dbReference type="eggNOG" id="KOG0915">
    <property type="taxonomic scope" value="Eukaryota"/>
</dbReference>
<proteinExistence type="predicted"/>
<dbReference type="EnsemblMetazoa" id="SMAR008946-RA">
    <property type="protein sequence ID" value="SMAR008946-PA"/>
    <property type="gene ID" value="SMAR008946"/>
</dbReference>
<sequence>MASVELALLDRVLLRVGLAETDEQLQNAVCKFLPPVLLKLSSQQEGVRKKVMELLVHINKRIKSRPLIQLPVDALLLQYQDPAATSFVTNFTIIYIKLGYPRLEVAKQAELIPSVLNSLENKPQAQQDSLLLMLMPVLGHMSSESDKKSLFRLNEKPKIAKLLLDFMLDVLLLPYGVTSQIMSKSSTNLTSDSFTINAPPGMSEYSFKRVTNENALNPEELEQTKLGIVKYISLGVLPEGDVALHLIIASSDTRHSIANAADMELKRAGSSVNMNNPALIVQLYSIFLGSVVQKDSQNVKNELKRAPANTRIRLKIFQHLLKSKEATTKFPACIQVVFECLYGTNTNSKLKVMAVQFVHSICENCSEAKLQPIGPVLISGMVKLISEAADDSKLRGLAYVAIGKLGHKLPQLVNKDLALVQNFFTALEQEDQNTRLAIQESLSMMLPAFRDLDSANKTVMEALLLSNVEKYESQVRLLVVQYAGGLFAQDNIPTRYLLLLAAGDQKDDVKTSALKILNLHRVKNEDERGHIYPQFPEMIWFITEKGNSRLKSNEKYTVGNCVLPFNPTIITEMIKYLRMCLAFSAGLDPNVEPSKQNAALMAPCVRKILSLQDMDKNPISLYIKLIKQLLGAVLNPQIMYFLLEIVAIIPDILSSYFEKNLDWIKSLMFSSKEQIREYASELYVIIMANTLSDSKYFAVLGELSKNINDKTLEIQHGSILALGYAIGKKIETSKSMTDARIDNFTSALIELLTNTQPLISSAACFSLGEIGRRGALPGDKITMVIDKLISLVKKASADKIIAEKAAIAVGYVCISVKNEDITLTVLKQLIENTKEMKDVDIQYSIGGTFNNAILGSLSPDAKDLWAVTVEEGALIGSNEPSNLSWLLDEILQLVSSLNPNIKQASCIWMLSLLAHCHVYASLRARLERIQLFFIALLSENNDLVQDFAAKGLGIVYEYSEDSLKSKLVSMLLDTLTTGKKPSQQVIADTQIFEEGAVPNPLGGNLTTYKELCSFATELNQPDLVYKFMHLAKHNAMWNSKRGAAFGFGTIASKAGEQLEPHLPQIVPRLYRYQFDPNIKIQQSMSSIWKALVPEPYKTIDKYLKEILQDISSNMTNNLWRVRESCCLALADLLRGRQLDSVMEDLPPIWETCFRVRDDIKESVRDAAESALKVLGKVSVKMCDPTTGKRSSQAVSLFLPVLLKSGICSSVAEVRAVSLSTVVKLSKQAGPLLKPHLPILMVALLESLSSMEASELNYFSVRFSTEANQQEAFDSARVGITNDSPMMDTINFCIQYVDNDVLEELVPRIIDLIRHSVGLGTKAGCASVLTSLAHQCPQDLKIHSGKILSALLNGLNDRNPVARKQYATVIGHVVKTAKSSSVEKLISKLQSWYMEKEEENLRISCGSTLQAIARYSPDVLKEHAAQALPLAFLAMHSNKNKENAPQDTKNPVWEDIWLEGTPGTEGGIRLYLIEIVQIIKLALDSPSWPLKAQGALALQTVATKLGSSLDANQVDIILKSLVNGLIGRTWTGKQFVLKALEAVCVNCKDILKASGKNEGLKLEEVVETLLKECHKENLVYKQSAIHCLAAILDVYELDRFAEIVEIVKPIANREFNSSRMSTDDDHDVKDKEGFEKLRETAFEALGLAWPRNEVTQDKYQEDMCEMLVSRVNSSVWKLQIILIKCLKQFVQKLVLLDLDQLSESVEPKLRSIVDKVIKTLCYCVGIPKYANLRGEAVAVMEILIEKLNSRNHMHYITSNARSNLQEGLTNLAQDSKPDLQIKAGILKKTICD</sequence>
<dbReference type="Pfam" id="PF24492">
    <property type="entry name" value="HEAT_ECM29"/>
    <property type="match status" value="1"/>
</dbReference>
<feature type="domain" description="ECM29 ARM-like repeats" evidence="6">
    <location>
        <begin position="595"/>
        <end position="770"/>
    </location>
</feature>
<dbReference type="InterPro" id="IPR024372">
    <property type="entry name" value="Ecm29_N"/>
</dbReference>
<dbReference type="OMA" id="CRIKDIE"/>
<evidence type="ECO:0000313" key="8">
    <source>
        <dbReference type="EnsemblMetazoa" id="SMAR008946-PA"/>
    </source>
</evidence>
<keyword evidence="4" id="KW-0647">Proteasome</keyword>
<dbReference type="Pfam" id="PF23702">
    <property type="entry name" value="ARM_ECM29"/>
    <property type="match status" value="1"/>
</dbReference>
<dbReference type="PANTHER" id="PTHR23346:SF19">
    <property type="entry name" value="PROTEASOME ADAPTER AND SCAFFOLD PROTEIN ECM29"/>
    <property type="match status" value="1"/>
</dbReference>
<evidence type="ECO:0000259" key="5">
    <source>
        <dbReference type="Pfam" id="PF13001"/>
    </source>
</evidence>
<feature type="domain" description="Proteasome adapter and scaffold protein ECM29 HEAT-repeat" evidence="7">
    <location>
        <begin position="1232"/>
        <end position="1393"/>
    </location>
</feature>
<dbReference type="GO" id="GO:0000502">
    <property type="term" value="C:proteasome complex"/>
    <property type="evidence" value="ECO:0007669"/>
    <property type="project" value="UniProtKB-KW"/>
</dbReference>
<evidence type="ECO:0000259" key="7">
    <source>
        <dbReference type="Pfam" id="PF24492"/>
    </source>
</evidence>
<dbReference type="PANTHER" id="PTHR23346">
    <property type="entry name" value="TRANSLATIONAL ACTIVATOR GCN1-RELATED"/>
    <property type="match status" value="1"/>
</dbReference>
<evidence type="ECO:0000313" key="9">
    <source>
        <dbReference type="Proteomes" id="UP000014500"/>
    </source>
</evidence>
<dbReference type="InterPro" id="IPR011989">
    <property type="entry name" value="ARM-like"/>
</dbReference>
<protein>
    <recommendedName>
        <fullName evidence="10">TOG domain-containing protein</fullName>
    </recommendedName>
</protein>
<evidence type="ECO:0000256" key="4">
    <source>
        <dbReference type="ARBA" id="ARBA00022942"/>
    </source>
</evidence>
<dbReference type="PhylomeDB" id="T1J5P2"/>
<evidence type="ECO:0000256" key="3">
    <source>
        <dbReference type="ARBA" id="ARBA00022737"/>
    </source>
</evidence>
<evidence type="ECO:0000256" key="1">
    <source>
        <dbReference type="ARBA" id="ARBA00004496"/>
    </source>
</evidence>
<comment type="subcellular location">
    <subcellularLocation>
        <location evidence="1">Cytoplasm</location>
    </subcellularLocation>
</comment>
<reference evidence="8" key="2">
    <citation type="submission" date="2015-02" db="UniProtKB">
        <authorList>
            <consortium name="EnsemblMetazoa"/>
        </authorList>
    </citation>
    <scope>IDENTIFICATION</scope>
</reference>
<dbReference type="Gene3D" id="1.25.10.10">
    <property type="entry name" value="Leucine-rich Repeat Variant"/>
    <property type="match status" value="5"/>
</dbReference>